<dbReference type="PANTHER" id="PTHR13715:SF99">
    <property type="entry name" value="INOSITOL 1,4,5-TRISPHOSPHATE RECEPTOR-LIKE PROTEIN A"/>
    <property type="match status" value="1"/>
</dbReference>
<accession>A0A8S1RZ85</accession>
<evidence type="ECO:0000313" key="3">
    <source>
        <dbReference type="Proteomes" id="UP000689195"/>
    </source>
</evidence>
<reference evidence="2" key="1">
    <citation type="submission" date="2021-01" db="EMBL/GenBank/DDBJ databases">
        <authorList>
            <consortium name="Genoscope - CEA"/>
            <person name="William W."/>
        </authorList>
    </citation>
    <scope>NUCLEOTIDE SEQUENCE</scope>
</reference>
<evidence type="ECO:0000259" key="1">
    <source>
        <dbReference type="Pfam" id="PF08709"/>
    </source>
</evidence>
<proteinExistence type="predicted"/>
<dbReference type="PANTHER" id="PTHR13715">
    <property type="entry name" value="RYANODINE RECEPTOR AND IP3 RECEPTOR"/>
    <property type="match status" value="1"/>
</dbReference>
<comment type="caution">
    <text evidence="2">The sequence shown here is derived from an EMBL/GenBank/DDBJ whole genome shotgun (WGS) entry which is preliminary data.</text>
</comment>
<dbReference type="Proteomes" id="UP000689195">
    <property type="component" value="Unassembled WGS sequence"/>
</dbReference>
<sequence>MKQEDLNYLTYGSVISISHVQDDHSFITADGFVKRSVCLKNFHHIDVVAAKNLGKMKSRPYFNTLFQIFPKFTNNTKQEILKELQGEEQEEETQPAIQNILDGIQKQQKVDEKTMMSKEQIQSFSQKLLQEFKYNLDTFEKCKSHKVSYKSHIQLLHLASSKFLACHQKEARVESSNYKITLDELPSDASLFKILPAYKYQKEGDVYSESNFINEQINIFTCILRNGQLWKNQKEIEK</sequence>
<dbReference type="InterPro" id="IPR014821">
    <property type="entry name" value="Ins145_P3_rcpt"/>
</dbReference>
<organism evidence="2 3">
    <name type="scientific">Paramecium pentaurelia</name>
    <dbReference type="NCBI Taxonomy" id="43138"/>
    <lineage>
        <taxon>Eukaryota</taxon>
        <taxon>Sar</taxon>
        <taxon>Alveolata</taxon>
        <taxon>Ciliophora</taxon>
        <taxon>Intramacronucleata</taxon>
        <taxon>Oligohymenophorea</taxon>
        <taxon>Peniculida</taxon>
        <taxon>Parameciidae</taxon>
        <taxon>Paramecium</taxon>
    </lineage>
</organism>
<dbReference type="OrthoDB" id="10267742at2759"/>
<feature type="domain" description="Inositol 1,4,5-trisphosphate/ryanodine receptor" evidence="1">
    <location>
        <begin position="7"/>
        <end position="206"/>
    </location>
</feature>
<name>A0A8S1RZ85_9CILI</name>
<dbReference type="Pfam" id="PF08709">
    <property type="entry name" value="Ins145_P3_rec"/>
    <property type="match status" value="1"/>
</dbReference>
<dbReference type="GO" id="GO:0006816">
    <property type="term" value="P:calcium ion transport"/>
    <property type="evidence" value="ECO:0007669"/>
    <property type="project" value="InterPro"/>
</dbReference>
<dbReference type="InterPro" id="IPR015925">
    <property type="entry name" value="Ryanodine_IP3_receptor"/>
</dbReference>
<dbReference type="AlphaFoldDB" id="A0A8S1RZ85"/>
<dbReference type="EMBL" id="CAJJDO010000002">
    <property type="protein sequence ID" value="CAD8132782.1"/>
    <property type="molecule type" value="Genomic_DNA"/>
</dbReference>
<protein>
    <recommendedName>
        <fullName evidence="1">Inositol 1,4,5-trisphosphate/ryanodine receptor domain-containing protein</fullName>
    </recommendedName>
</protein>
<gene>
    <name evidence="2" type="ORF">PPENT_87.1.T0020068</name>
</gene>
<keyword evidence="3" id="KW-1185">Reference proteome</keyword>
<evidence type="ECO:0000313" key="2">
    <source>
        <dbReference type="EMBL" id="CAD8132782.1"/>
    </source>
</evidence>